<name>A0A816BGH1_9BILA</name>
<accession>A0A816BGH1</accession>
<dbReference type="Proteomes" id="UP000663870">
    <property type="component" value="Unassembled WGS sequence"/>
</dbReference>
<proteinExistence type="predicted"/>
<keyword evidence="3" id="KW-1185">Reference proteome</keyword>
<evidence type="ECO:0000313" key="3">
    <source>
        <dbReference type="Proteomes" id="UP000663870"/>
    </source>
</evidence>
<dbReference type="AlphaFoldDB" id="A0A816BGH1"/>
<dbReference type="Pfam" id="PF03269">
    <property type="entry name" value="DUF268"/>
    <property type="match status" value="1"/>
</dbReference>
<sequence length="365" mass="41992">MLTVLLIFIVLLFAERLNYRTFRSRQSHTIKFRANTRPHTINGITDPPCTSSRNIYVCAGYCPWANTDNNELVSCSFLPRIPNHDFIKYNVYCTPDADQCPNYNAWLKDNLPETRQHISNISDHLLSNFTLNYSIPIDFSSQQFRTVDTSPVNWTFEFIERLRSQVRAREAFGSYNNKDIYPALDKYGSLAIKDKKCAIIGTEIPWIEAALLEYNASSVTTIEYATIYSNVPRLFTITPKQFARIQQHKKNQRQLFDSVWSYSSIEHDGLGRYRDPLNAYGDLQTMVKITCILKPGGFLFLGVPLNIQDFIQFNLHRIYGPIRLPLLYRNFHIVEVLGSEMAKAKGDWGVQSFVVLQNAIGCKNS</sequence>
<dbReference type="EMBL" id="CAJNOH010004314">
    <property type="protein sequence ID" value="CAF1365846.1"/>
    <property type="molecule type" value="Genomic_DNA"/>
</dbReference>
<comment type="caution">
    <text evidence="2">The sequence shown here is derived from an EMBL/GenBank/DDBJ whole genome shotgun (WGS) entry which is preliminary data.</text>
</comment>
<dbReference type="EMBL" id="CAJNOL010005727">
    <property type="protein sequence ID" value="CAF1608946.1"/>
    <property type="molecule type" value="Genomic_DNA"/>
</dbReference>
<gene>
    <name evidence="2" type="ORF">JXQ802_LOCUS49180</name>
    <name evidence="1" type="ORF">PYM288_LOCUS33110</name>
</gene>
<protein>
    <submittedName>
        <fullName evidence="2">Uncharacterized protein</fullName>
    </submittedName>
</protein>
<evidence type="ECO:0000313" key="1">
    <source>
        <dbReference type="EMBL" id="CAF1365846.1"/>
    </source>
</evidence>
<dbReference type="Proteomes" id="UP000663854">
    <property type="component" value="Unassembled WGS sequence"/>
</dbReference>
<organism evidence="2 3">
    <name type="scientific">Rotaria sordida</name>
    <dbReference type="NCBI Taxonomy" id="392033"/>
    <lineage>
        <taxon>Eukaryota</taxon>
        <taxon>Metazoa</taxon>
        <taxon>Spiralia</taxon>
        <taxon>Gnathifera</taxon>
        <taxon>Rotifera</taxon>
        <taxon>Eurotatoria</taxon>
        <taxon>Bdelloidea</taxon>
        <taxon>Philodinida</taxon>
        <taxon>Philodinidae</taxon>
        <taxon>Rotaria</taxon>
    </lineage>
</organism>
<reference evidence="2" key="1">
    <citation type="submission" date="2021-02" db="EMBL/GenBank/DDBJ databases">
        <authorList>
            <person name="Nowell W R."/>
        </authorList>
    </citation>
    <scope>NUCLEOTIDE SEQUENCE</scope>
</reference>
<dbReference type="InterPro" id="IPR004951">
    <property type="entry name" value="DUF268_CAE_spp"/>
</dbReference>
<evidence type="ECO:0000313" key="2">
    <source>
        <dbReference type="EMBL" id="CAF1608946.1"/>
    </source>
</evidence>